<protein>
    <submittedName>
        <fullName evidence="1">Uncharacterized protein</fullName>
    </submittedName>
</protein>
<evidence type="ECO:0000313" key="1">
    <source>
        <dbReference type="EMBL" id="GAA5805155.1"/>
    </source>
</evidence>
<keyword evidence="2" id="KW-1185">Reference proteome</keyword>
<dbReference type="Proteomes" id="UP001476247">
    <property type="component" value="Unassembled WGS sequence"/>
</dbReference>
<comment type="caution">
    <text evidence="1">The sequence shown here is derived from an EMBL/GenBank/DDBJ whole genome shotgun (WGS) entry which is preliminary data.</text>
</comment>
<name>A0ABP9YDV9_9FUNG</name>
<accession>A0ABP9YDV9</accession>
<dbReference type="EMBL" id="BAABUJ010000042">
    <property type="protein sequence ID" value="GAA5805155.1"/>
    <property type="molecule type" value="Genomic_DNA"/>
</dbReference>
<organism evidence="1 2">
    <name type="scientific">Helicostylum pulchrum</name>
    <dbReference type="NCBI Taxonomy" id="562976"/>
    <lineage>
        <taxon>Eukaryota</taxon>
        <taxon>Fungi</taxon>
        <taxon>Fungi incertae sedis</taxon>
        <taxon>Mucoromycota</taxon>
        <taxon>Mucoromycotina</taxon>
        <taxon>Mucoromycetes</taxon>
        <taxon>Mucorales</taxon>
        <taxon>Mucorineae</taxon>
        <taxon>Mucoraceae</taxon>
        <taxon>Helicostylum</taxon>
    </lineage>
</organism>
<evidence type="ECO:0000313" key="2">
    <source>
        <dbReference type="Proteomes" id="UP001476247"/>
    </source>
</evidence>
<reference evidence="1 2" key="1">
    <citation type="submission" date="2024-04" db="EMBL/GenBank/DDBJ databases">
        <title>genome sequences of Mucor flavus KT1a and Helicostylum pulchrum KT1b strains isolation_sourced from the surface of a dry-aged beef.</title>
        <authorList>
            <person name="Toyotome T."/>
            <person name="Hosono M."/>
            <person name="Torimaru M."/>
            <person name="Fukuda K."/>
            <person name="Mikami N."/>
        </authorList>
    </citation>
    <scope>NUCLEOTIDE SEQUENCE [LARGE SCALE GENOMIC DNA]</scope>
    <source>
        <strain evidence="1 2">KT1b</strain>
    </source>
</reference>
<gene>
    <name evidence="1" type="ORF">HPULCUR_010668</name>
</gene>
<sequence length="76" mass="8666">MSPFDMEIINNTIASVVSTFIESIICFNDYWLLVTQIDAFVRNDTYIDPCAIVTTVMTYSKLPTAKISEKSYKRST</sequence>
<proteinExistence type="predicted"/>